<comment type="subcellular location">
    <subcellularLocation>
        <location evidence="1">Cell membrane</location>
        <topology evidence="1">Multi-pass membrane protein</topology>
    </subcellularLocation>
</comment>
<dbReference type="Pfam" id="PF01032">
    <property type="entry name" value="FecCD"/>
    <property type="match status" value="1"/>
</dbReference>
<keyword evidence="5 8" id="KW-0812">Transmembrane</keyword>
<dbReference type="GO" id="GO:0022857">
    <property type="term" value="F:transmembrane transporter activity"/>
    <property type="evidence" value="ECO:0007669"/>
    <property type="project" value="InterPro"/>
</dbReference>
<dbReference type="Proteomes" id="UP000240728">
    <property type="component" value="Unassembled WGS sequence"/>
</dbReference>
<evidence type="ECO:0000256" key="4">
    <source>
        <dbReference type="ARBA" id="ARBA00022475"/>
    </source>
</evidence>
<evidence type="ECO:0000313" key="9">
    <source>
        <dbReference type="EMBL" id="PSX46466.1"/>
    </source>
</evidence>
<evidence type="ECO:0000313" key="10">
    <source>
        <dbReference type="Proteomes" id="UP000240728"/>
    </source>
</evidence>
<evidence type="ECO:0000256" key="5">
    <source>
        <dbReference type="ARBA" id="ARBA00022692"/>
    </source>
</evidence>
<dbReference type="Gene3D" id="1.10.3470.10">
    <property type="entry name" value="ABC transporter involved in vitamin B12 uptake, BtuC"/>
    <property type="match status" value="1"/>
</dbReference>
<dbReference type="GO" id="GO:0005886">
    <property type="term" value="C:plasma membrane"/>
    <property type="evidence" value="ECO:0007669"/>
    <property type="project" value="UniProtKB-SubCell"/>
</dbReference>
<organism evidence="9 10">
    <name type="scientific">Photobacterium kishitanii</name>
    <dbReference type="NCBI Taxonomy" id="318456"/>
    <lineage>
        <taxon>Bacteria</taxon>
        <taxon>Pseudomonadati</taxon>
        <taxon>Pseudomonadota</taxon>
        <taxon>Gammaproteobacteria</taxon>
        <taxon>Vibrionales</taxon>
        <taxon>Vibrionaceae</taxon>
        <taxon>Photobacterium</taxon>
    </lineage>
</organism>
<dbReference type="InterPro" id="IPR000522">
    <property type="entry name" value="ABC_transptr_permease_BtuC"/>
</dbReference>
<feature type="transmembrane region" description="Helical" evidence="8">
    <location>
        <begin position="331"/>
        <end position="350"/>
    </location>
</feature>
<evidence type="ECO:0000256" key="2">
    <source>
        <dbReference type="ARBA" id="ARBA00007935"/>
    </source>
</evidence>
<reference evidence="9 10" key="1">
    <citation type="submission" date="2018-01" db="EMBL/GenBank/DDBJ databases">
        <title>Whole genome sequencing of Histamine producing bacteria.</title>
        <authorList>
            <person name="Butler K."/>
        </authorList>
    </citation>
    <scope>NUCLEOTIDE SEQUENCE [LARGE SCALE GENOMIC DNA]</scope>
    <source>
        <strain evidence="9 10">A1-4</strain>
    </source>
</reference>
<dbReference type="CDD" id="cd06550">
    <property type="entry name" value="TM_ABC_iron-siderophores_like"/>
    <property type="match status" value="1"/>
</dbReference>
<gene>
    <name evidence="9" type="ORF">C0W53_00085</name>
</gene>
<comment type="caution">
    <text evidence="9">The sequence shown here is derived from an EMBL/GenBank/DDBJ whole genome shotgun (WGS) entry which is preliminary data.</text>
</comment>
<dbReference type="PANTHER" id="PTHR30472:SF70">
    <property type="entry name" value="MOLYBDATE IMPORT SYSTEM PERMEASE PROTEIN MOLB"/>
    <property type="match status" value="1"/>
</dbReference>
<feature type="transmembrane region" description="Helical" evidence="8">
    <location>
        <begin position="140"/>
        <end position="160"/>
    </location>
</feature>
<dbReference type="PANTHER" id="PTHR30472">
    <property type="entry name" value="FERRIC ENTEROBACTIN TRANSPORT SYSTEM PERMEASE PROTEIN"/>
    <property type="match status" value="1"/>
</dbReference>
<keyword evidence="10" id="KW-1185">Reference proteome</keyword>
<keyword evidence="6 8" id="KW-1133">Transmembrane helix</keyword>
<keyword evidence="3" id="KW-0813">Transport</keyword>
<feature type="transmembrane region" description="Helical" evidence="8">
    <location>
        <begin position="215"/>
        <end position="234"/>
    </location>
</feature>
<dbReference type="InterPro" id="IPR037294">
    <property type="entry name" value="ABC_BtuC-like"/>
</dbReference>
<dbReference type="EMBL" id="PYOZ01000001">
    <property type="protein sequence ID" value="PSX46466.1"/>
    <property type="molecule type" value="Genomic_DNA"/>
</dbReference>
<evidence type="ECO:0000256" key="1">
    <source>
        <dbReference type="ARBA" id="ARBA00004651"/>
    </source>
</evidence>
<sequence length="360" mass="39156">MNSKDYSDIRVELNSNSIFLVKKNSYFILLAMMSLILILTLIFALSMGRYSINFSTIIKVLISKLIDINIDWSITEQQVIESVRMPRILVAGLCGASLALGGSALQGLFRNPLVGPQVIGVSSGAAFGGVIAILLMLPDFYIAIFAFLFGVIALLVAMMIAKSGGGKNVLSLVLAGIVTSAFFTSLVSLVKYVADPNNTLPSIVYWLMGSFNESRYTDVIYILLPLLTVGIIIFKMRYVINILSLGEEEASSMGVNVNFSRWVILLSTAILIAASVSVSGIIGWVGLIIPHFARMIVGSNHGKLIPISMFIGAIYLILVDVFARTVSYGEIPIGVITAIFGAPIFAWLLYKSQLRGWRHD</sequence>
<accession>A0AAX0Z0M5</accession>
<name>A0AAX0Z0M5_9GAMM</name>
<feature type="transmembrane region" description="Helical" evidence="8">
    <location>
        <begin position="115"/>
        <end position="135"/>
    </location>
</feature>
<feature type="transmembrane region" description="Helical" evidence="8">
    <location>
        <begin position="172"/>
        <end position="194"/>
    </location>
</feature>
<feature type="transmembrane region" description="Helical" evidence="8">
    <location>
        <begin position="262"/>
        <end position="292"/>
    </location>
</feature>
<feature type="transmembrane region" description="Helical" evidence="8">
    <location>
        <begin position="26"/>
        <end position="45"/>
    </location>
</feature>
<proteinExistence type="inferred from homology"/>
<dbReference type="FunFam" id="1.10.3470.10:FF:000001">
    <property type="entry name" value="Vitamin B12 ABC transporter permease BtuC"/>
    <property type="match status" value="1"/>
</dbReference>
<evidence type="ECO:0000256" key="6">
    <source>
        <dbReference type="ARBA" id="ARBA00022989"/>
    </source>
</evidence>
<protein>
    <submittedName>
        <fullName evidence="9">Iron ABC transporter permease</fullName>
    </submittedName>
</protein>
<evidence type="ECO:0000256" key="7">
    <source>
        <dbReference type="ARBA" id="ARBA00023136"/>
    </source>
</evidence>
<keyword evidence="4" id="KW-1003">Cell membrane</keyword>
<comment type="similarity">
    <text evidence="2">Belongs to the binding-protein-dependent transport system permease family. FecCD subfamily.</text>
</comment>
<dbReference type="RefSeq" id="WP_080896431.1">
    <property type="nucleotide sequence ID" value="NZ_JZTC01000020.1"/>
</dbReference>
<feature type="transmembrane region" description="Helical" evidence="8">
    <location>
        <begin position="304"/>
        <end position="325"/>
    </location>
</feature>
<dbReference type="SUPFAM" id="SSF81345">
    <property type="entry name" value="ABC transporter involved in vitamin B12 uptake, BtuC"/>
    <property type="match status" value="1"/>
</dbReference>
<feature type="transmembrane region" description="Helical" evidence="8">
    <location>
        <begin position="88"/>
        <end position="109"/>
    </location>
</feature>
<dbReference type="AlphaFoldDB" id="A0AAX0Z0M5"/>
<dbReference type="GO" id="GO:0033214">
    <property type="term" value="P:siderophore-iron import into cell"/>
    <property type="evidence" value="ECO:0007669"/>
    <property type="project" value="TreeGrafter"/>
</dbReference>
<keyword evidence="7 8" id="KW-0472">Membrane</keyword>
<evidence type="ECO:0000256" key="3">
    <source>
        <dbReference type="ARBA" id="ARBA00022448"/>
    </source>
</evidence>
<evidence type="ECO:0000256" key="8">
    <source>
        <dbReference type="SAM" id="Phobius"/>
    </source>
</evidence>